<evidence type="ECO:0000313" key="1">
    <source>
        <dbReference type="EMBL" id="APA09332.1"/>
    </source>
</evidence>
<gene>
    <name evidence="1" type="ORF">sscle_05g041020</name>
</gene>
<organism evidence="1 2">
    <name type="scientific">Sclerotinia sclerotiorum (strain ATCC 18683 / 1980 / Ss-1)</name>
    <name type="common">White mold</name>
    <name type="synonym">Whetzelinia sclerotiorum</name>
    <dbReference type="NCBI Taxonomy" id="665079"/>
    <lineage>
        <taxon>Eukaryota</taxon>
        <taxon>Fungi</taxon>
        <taxon>Dikarya</taxon>
        <taxon>Ascomycota</taxon>
        <taxon>Pezizomycotina</taxon>
        <taxon>Leotiomycetes</taxon>
        <taxon>Helotiales</taxon>
        <taxon>Sclerotiniaceae</taxon>
        <taxon>Sclerotinia</taxon>
    </lineage>
</organism>
<proteinExistence type="predicted"/>
<protein>
    <submittedName>
        <fullName evidence="1">Uncharacterized protein</fullName>
    </submittedName>
</protein>
<dbReference type="OrthoDB" id="3460749at2759"/>
<dbReference type="VEuPathDB" id="FungiDB:sscle_05g041020"/>
<evidence type="ECO:0000313" key="2">
    <source>
        <dbReference type="Proteomes" id="UP000177798"/>
    </source>
</evidence>
<dbReference type="EMBL" id="CP017818">
    <property type="protein sequence ID" value="APA09332.1"/>
    <property type="molecule type" value="Genomic_DNA"/>
</dbReference>
<accession>A0A1D9Q3D4</accession>
<dbReference type="AlphaFoldDB" id="A0A1D9Q3D4"/>
<sequence length="93" mass="10241">MTPNNISEWNSGQIPADANNLADWTFDINEMADFDFGDIPQMAPVVQSSSNDGAELHDESTAGTAAINSTCSTQQILKKNYFSKYTLFISHLH</sequence>
<name>A0A1D9Q3D4_SCLS1</name>
<dbReference type="Proteomes" id="UP000177798">
    <property type="component" value="Chromosome 5"/>
</dbReference>
<reference evidence="2" key="1">
    <citation type="journal article" date="2017" name="Genome Biol. Evol.">
        <title>The complete genome sequence of the phytopathogenic fungus Sclerotinia sclerotiorum reveals insights into the genome architecture of broad host range pathogens.</title>
        <authorList>
            <person name="Derbyshire M."/>
            <person name="Denton-Giles M."/>
            <person name="Hegedus D."/>
            <person name="Seifbarghy S."/>
            <person name="Rollins J."/>
            <person name="van Kan J."/>
            <person name="Seidl M.F."/>
            <person name="Faino L."/>
            <person name="Mbengue M."/>
            <person name="Navaud O."/>
            <person name="Raffaele S."/>
            <person name="Hammond-Kosack K."/>
            <person name="Heard S."/>
            <person name="Oliver R."/>
        </authorList>
    </citation>
    <scope>NUCLEOTIDE SEQUENCE [LARGE SCALE GENOMIC DNA]</scope>
    <source>
        <strain evidence="2">ATCC 18683 / 1980 / Ss-1</strain>
    </source>
</reference>